<feature type="transmembrane region" description="Helical" evidence="11">
    <location>
        <begin position="124"/>
        <end position="142"/>
    </location>
</feature>
<dbReference type="Pfam" id="PF08030">
    <property type="entry name" value="NAD_binding_6"/>
    <property type="match status" value="1"/>
</dbReference>
<dbReference type="PANTHER" id="PTHR32361:SF9">
    <property type="entry name" value="FERRIC REDUCTASE TRANSMEMBRANE COMPONENT 3-RELATED"/>
    <property type="match status" value="1"/>
</dbReference>
<evidence type="ECO:0000256" key="10">
    <source>
        <dbReference type="SAM" id="MobiDB-lite"/>
    </source>
</evidence>
<feature type="transmembrane region" description="Helical" evidence="11">
    <location>
        <begin position="61"/>
        <end position="82"/>
    </location>
</feature>
<keyword evidence="5 11" id="KW-1133">Transmembrane helix</keyword>
<keyword evidence="9" id="KW-0325">Glycoprotein</keyword>
<evidence type="ECO:0000256" key="8">
    <source>
        <dbReference type="ARBA" id="ARBA00023136"/>
    </source>
</evidence>
<evidence type="ECO:0000256" key="4">
    <source>
        <dbReference type="ARBA" id="ARBA00022692"/>
    </source>
</evidence>
<dbReference type="GO" id="GO:0000293">
    <property type="term" value="F:ferric-chelate reductase activity"/>
    <property type="evidence" value="ECO:0007669"/>
    <property type="project" value="TreeGrafter"/>
</dbReference>
<dbReference type="Proteomes" id="UP000297245">
    <property type="component" value="Unassembled WGS sequence"/>
</dbReference>
<keyword evidence="6" id="KW-0560">Oxidoreductase</keyword>
<feature type="compositionally biased region" description="Acidic residues" evidence="10">
    <location>
        <begin position="418"/>
        <end position="439"/>
    </location>
</feature>
<dbReference type="Pfam" id="PF01794">
    <property type="entry name" value="Ferric_reduct"/>
    <property type="match status" value="1"/>
</dbReference>
<evidence type="ECO:0000256" key="3">
    <source>
        <dbReference type="ARBA" id="ARBA00022448"/>
    </source>
</evidence>
<dbReference type="InterPro" id="IPR013121">
    <property type="entry name" value="Fe_red_NAD-bd_6"/>
</dbReference>
<keyword evidence="8 11" id="KW-0472">Membrane</keyword>
<feature type="domain" description="FAD-binding FR-type" evidence="12">
    <location>
        <begin position="152"/>
        <end position="300"/>
    </location>
</feature>
<protein>
    <recommendedName>
        <fullName evidence="12">FAD-binding FR-type domain-containing protein</fullName>
    </recommendedName>
</protein>
<dbReference type="GO" id="GO:0015677">
    <property type="term" value="P:copper ion import"/>
    <property type="evidence" value="ECO:0007669"/>
    <property type="project" value="TreeGrafter"/>
</dbReference>
<name>A0A4S8KZL2_DENBC</name>
<feature type="region of interest" description="Disordered" evidence="10">
    <location>
        <begin position="418"/>
        <end position="443"/>
    </location>
</feature>
<comment type="subcellular location">
    <subcellularLocation>
        <location evidence="1">Membrane</location>
        <topology evidence="1">Multi-pass membrane protein</topology>
    </subcellularLocation>
</comment>
<reference evidence="13 14" key="1">
    <citation type="journal article" date="2019" name="Nat. Ecol. Evol.">
        <title>Megaphylogeny resolves global patterns of mushroom evolution.</title>
        <authorList>
            <person name="Varga T."/>
            <person name="Krizsan K."/>
            <person name="Foldi C."/>
            <person name="Dima B."/>
            <person name="Sanchez-Garcia M."/>
            <person name="Sanchez-Ramirez S."/>
            <person name="Szollosi G.J."/>
            <person name="Szarkandi J.G."/>
            <person name="Papp V."/>
            <person name="Albert L."/>
            <person name="Andreopoulos W."/>
            <person name="Angelini C."/>
            <person name="Antonin V."/>
            <person name="Barry K.W."/>
            <person name="Bougher N.L."/>
            <person name="Buchanan P."/>
            <person name="Buyck B."/>
            <person name="Bense V."/>
            <person name="Catcheside P."/>
            <person name="Chovatia M."/>
            <person name="Cooper J."/>
            <person name="Damon W."/>
            <person name="Desjardin D."/>
            <person name="Finy P."/>
            <person name="Geml J."/>
            <person name="Haridas S."/>
            <person name="Hughes K."/>
            <person name="Justo A."/>
            <person name="Karasinski D."/>
            <person name="Kautmanova I."/>
            <person name="Kiss B."/>
            <person name="Kocsube S."/>
            <person name="Kotiranta H."/>
            <person name="LaButti K.M."/>
            <person name="Lechner B.E."/>
            <person name="Liimatainen K."/>
            <person name="Lipzen A."/>
            <person name="Lukacs Z."/>
            <person name="Mihaltcheva S."/>
            <person name="Morgado L.N."/>
            <person name="Niskanen T."/>
            <person name="Noordeloos M.E."/>
            <person name="Ohm R.A."/>
            <person name="Ortiz-Santana B."/>
            <person name="Ovrebo C."/>
            <person name="Racz N."/>
            <person name="Riley R."/>
            <person name="Savchenko A."/>
            <person name="Shiryaev A."/>
            <person name="Soop K."/>
            <person name="Spirin V."/>
            <person name="Szebenyi C."/>
            <person name="Tomsovsky M."/>
            <person name="Tulloss R.E."/>
            <person name="Uehling J."/>
            <person name="Grigoriev I.V."/>
            <person name="Vagvolgyi C."/>
            <person name="Papp T."/>
            <person name="Martin F.M."/>
            <person name="Miettinen O."/>
            <person name="Hibbett D.S."/>
            <person name="Nagy L.G."/>
        </authorList>
    </citation>
    <scope>NUCLEOTIDE SEQUENCE [LARGE SCALE GENOMIC DNA]</scope>
    <source>
        <strain evidence="13 14">CBS 962.96</strain>
    </source>
</reference>
<dbReference type="InterPro" id="IPR039261">
    <property type="entry name" value="FNR_nucleotide-bd"/>
</dbReference>
<keyword evidence="14" id="KW-1185">Reference proteome</keyword>
<keyword evidence="3" id="KW-0813">Transport</keyword>
<dbReference type="Gene3D" id="3.40.50.80">
    <property type="entry name" value="Nucleotide-binding domain of ferredoxin-NADP reductase (FNR) module"/>
    <property type="match status" value="1"/>
</dbReference>
<dbReference type="GO" id="GO:0006879">
    <property type="term" value="P:intracellular iron ion homeostasis"/>
    <property type="evidence" value="ECO:0007669"/>
    <property type="project" value="TreeGrafter"/>
</dbReference>
<sequence>MRDSSIGYKPTFDQYVRYIATRFGVMAFAILPLLMLTAARMNVLVWLTHWTHDSWYIFHRWIGRLAWVCAIAHAVLYSTYHLMLNQYWVKFAKLYWNCGILAISLFTLLTVVSVKFFRRLSYEVFLYGHILGSIVFILALFYHSMWERANEWLYLTLTCWGIDRLFRLYMTSGAFYPCTGRVLHFGTMMRIDVLVPANVSVRPGQFAHLRFPQLRYLENHPSTTTLSDVEWTPLISDCGDSEKLHSKRTQALTFLIRPFDGMTRRLSDHLISSASAINTLDRPTSIKVYFEGPYGNEHDLRPYDSLLFLAGGVGITFTLPYLLKLSGAYATGKSTFKRIHFVWVTRALHEIESIVSFLDRIDENLREHVDIFYTGRITSIGILLDSALTPSHRHWVEQVKVGRPEISDLLSLAMRDHDDDDNDATDGHDNDDENQERDEDLGSKPSSVAFLGEIFFPLFPLFVRRTP</sequence>
<organism evidence="13 14">
    <name type="scientific">Dendrothele bispora (strain CBS 962.96)</name>
    <dbReference type="NCBI Taxonomy" id="1314807"/>
    <lineage>
        <taxon>Eukaryota</taxon>
        <taxon>Fungi</taxon>
        <taxon>Dikarya</taxon>
        <taxon>Basidiomycota</taxon>
        <taxon>Agaricomycotina</taxon>
        <taxon>Agaricomycetes</taxon>
        <taxon>Agaricomycetidae</taxon>
        <taxon>Agaricales</taxon>
        <taxon>Agaricales incertae sedis</taxon>
        <taxon>Dendrothele</taxon>
    </lineage>
</organism>
<dbReference type="PROSITE" id="PS51384">
    <property type="entry name" value="FAD_FR"/>
    <property type="match status" value="1"/>
</dbReference>
<dbReference type="InterPro" id="IPR051410">
    <property type="entry name" value="Ferric/Cupric_Reductase"/>
</dbReference>
<dbReference type="GO" id="GO:0006826">
    <property type="term" value="P:iron ion transport"/>
    <property type="evidence" value="ECO:0007669"/>
    <property type="project" value="TreeGrafter"/>
</dbReference>
<feature type="transmembrane region" description="Helical" evidence="11">
    <location>
        <begin position="20"/>
        <end position="41"/>
    </location>
</feature>
<dbReference type="CDD" id="cd06186">
    <property type="entry name" value="NOX_Duox_like_FAD_NADP"/>
    <property type="match status" value="1"/>
</dbReference>
<evidence type="ECO:0000256" key="9">
    <source>
        <dbReference type="ARBA" id="ARBA00023180"/>
    </source>
</evidence>
<dbReference type="SFLD" id="SFLDS00052">
    <property type="entry name" value="Ferric_Reductase_Domain"/>
    <property type="match status" value="1"/>
</dbReference>
<dbReference type="EMBL" id="ML179803">
    <property type="protein sequence ID" value="THU81506.1"/>
    <property type="molecule type" value="Genomic_DNA"/>
</dbReference>
<dbReference type="GO" id="GO:0005886">
    <property type="term" value="C:plasma membrane"/>
    <property type="evidence" value="ECO:0007669"/>
    <property type="project" value="TreeGrafter"/>
</dbReference>
<proteinExistence type="inferred from homology"/>
<evidence type="ECO:0000256" key="7">
    <source>
        <dbReference type="ARBA" id="ARBA00023065"/>
    </source>
</evidence>
<dbReference type="SUPFAM" id="SSF52343">
    <property type="entry name" value="Ferredoxin reductase-like, C-terminal NADP-linked domain"/>
    <property type="match status" value="1"/>
</dbReference>
<dbReference type="InterPro" id="IPR013130">
    <property type="entry name" value="Fe3_Rdtase_TM_dom"/>
</dbReference>
<comment type="similarity">
    <text evidence="2">Belongs to the ferric reductase (FRE) family.</text>
</comment>
<feature type="transmembrane region" description="Helical" evidence="11">
    <location>
        <begin position="94"/>
        <end position="112"/>
    </location>
</feature>
<accession>A0A4S8KZL2</accession>
<keyword evidence="7" id="KW-0406">Ion transport</keyword>
<evidence type="ECO:0000256" key="6">
    <source>
        <dbReference type="ARBA" id="ARBA00023002"/>
    </source>
</evidence>
<evidence type="ECO:0000256" key="5">
    <source>
        <dbReference type="ARBA" id="ARBA00022989"/>
    </source>
</evidence>
<dbReference type="OrthoDB" id="4494341at2759"/>
<dbReference type="AlphaFoldDB" id="A0A4S8KZL2"/>
<evidence type="ECO:0000256" key="1">
    <source>
        <dbReference type="ARBA" id="ARBA00004141"/>
    </source>
</evidence>
<keyword evidence="4 11" id="KW-0812">Transmembrane</keyword>
<evidence type="ECO:0000313" key="13">
    <source>
        <dbReference type="EMBL" id="THU81506.1"/>
    </source>
</evidence>
<evidence type="ECO:0000259" key="12">
    <source>
        <dbReference type="PROSITE" id="PS51384"/>
    </source>
</evidence>
<gene>
    <name evidence="13" type="ORF">K435DRAFT_693457</name>
</gene>
<dbReference type="SFLD" id="SFLDG01168">
    <property type="entry name" value="Ferric_reductase_subgroup_(FRE"/>
    <property type="match status" value="1"/>
</dbReference>
<evidence type="ECO:0000313" key="14">
    <source>
        <dbReference type="Proteomes" id="UP000297245"/>
    </source>
</evidence>
<evidence type="ECO:0000256" key="11">
    <source>
        <dbReference type="SAM" id="Phobius"/>
    </source>
</evidence>
<dbReference type="InterPro" id="IPR017927">
    <property type="entry name" value="FAD-bd_FR_type"/>
</dbReference>
<evidence type="ECO:0000256" key="2">
    <source>
        <dbReference type="ARBA" id="ARBA00006278"/>
    </source>
</evidence>
<dbReference type="PANTHER" id="PTHR32361">
    <property type="entry name" value="FERRIC/CUPRIC REDUCTASE TRANSMEMBRANE COMPONENT"/>
    <property type="match status" value="1"/>
</dbReference>